<dbReference type="RefSeq" id="WP_189651312.1">
    <property type="nucleotide sequence ID" value="NZ_BMRC01000018.1"/>
</dbReference>
<comment type="caution">
    <text evidence="1">The sequence shown here is derived from an EMBL/GenBank/DDBJ whole genome shotgun (WGS) entry which is preliminary data.</text>
</comment>
<accession>A0ABV5IV53</accession>
<reference evidence="1 2" key="1">
    <citation type="submission" date="2024-09" db="EMBL/GenBank/DDBJ databases">
        <authorList>
            <person name="Sun Q."/>
            <person name="Mori K."/>
        </authorList>
    </citation>
    <scope>NUCLEOTIDE SEQUENCE [LARGE SCALE GENOMIC DNA]</scope>
    <source>
        <strain evidence="1 2">CCM 3426</strain>
    </source>
</reference>
<evidence type="ECO:0000313" key="2">
    <source>
        <dbReference type="Proteomes" id="UP001589647"/>
    </source>
</evidence>
<sequence>MAERLQAAGLVSADPLSDEELLTACQWMGHGPNLDVRGRIARGRTLTKDLRYRLAQALWEMTPPGFVSDLFRARHHSRHSILAYVELQQLLKEQNRIRAVDPV</sequence>
<gene>
    <name evidence="1" type="ORF">ACFFV7_41055</name>
</gene>
<dbReference type="Proteomes" id="UP001589647">
    <property type="component" value="Unassembled WGS sequence"/>
</dbReference>
<protein>
    <submittedName>
        <fullName evidence="1">Uncharacterized protein</fullName>
    </submittedName>
</protein>
<keyword evidence="2" id="KW-1185">Reference proteome</keyword>
<proteinExistence type="predicted"/>
<dbReference type="EMBL" id="JBHMEI010000063">
    <property type="protein sequence ID" value="MFB9207629.1"/>
    <property type="molecule type" value="Genomic_DNA"/>
</dbReference>
<name>A0ABV5IV53_9ACTN</name>
<evidence type="ECO:0000313" key="1">
    <source>
        <dbReference type="EMBL" id="MFB9207629.1"/>
    </source>
</evidence>
<organism evidence="1 2">
    <name type="scientific">Nonomuraea spiralis</name>
    <dbReference type="NCBI Taxonomy" id="46182"/>
    <lineage>
        <taxon>Bacteria</taxon>
        <taxon>Bacillati</taxon>
        <taxon>Actinomycetota</taxon>
        <taxon>Actinomycetes</taxon>
        <taxon>Streptosporangiales</taxon>
        <taxon>Streptosporangiaceae</taxon>
        <taxon>Nonomuraea</taxon>
    </lineage>
</organism>